<sequence>MLLRRRPVQSAVGESLVRVRVTVIQPHLPLAGLRVLWTESTLLFGMVESLVRAVDPQPGLSLLWCSESSGRNPMSLVSAPPPSNHPL</sequence>
<keyword evidence="2" id="KW-1185">Reference proteome</keyword>
<accession>A0A164ZXF3</accession>
<dbReference type="EMBL" id="KV419395">
    <property type="protein sequence ID" value="KZS98196.1"/>
    <property type="molecule type" value="Genomic_DNA"/>
</dbReference>
<name>A0A164ZXF3_9AGAM</name>
<dbReference type="AlphaFoldDB" id="A0A164ZXF3"/>
<proteinExistence type="predicted"/>
<dbReference type="Proteomes" id="UP000076722">
    <property type="component" value="Unassembled WGS sequence"/>
</dbReference>
<protein>
    <submittedName>
        <fullName evidence="1">Uncharacterized protein</fullName>
    </submittedName>
</protein>
<organism evidence="1 2">
    <name type="scientific">Sistotremastrum niveocremeum HHB9708</name>
    <dbReference type="NCBI Taxonomy" id="1314777"/>
    <lineage>
        <taxon>Eukaryota</taxon>
        <taxon>Fungi</taxon>
        <taxon>Dikarya</taxon>
        <taxon>Basidiomycota</taxon>
        <taxon>Agaricomycotina</taxon>
        <taxon>Agaricomycetes</taxon>
        <taxon>Sistotremastrales</taxon>
        <taxon>Sistotremastraceae</taxon>
        <taxon>Sertulicium</taxon>
        <taxon>Sertulicium niveocremeum</taxon>
    </lineage>
</organism>
<reference evidence="1 2" key="1">
    <citation type="journal article" date="2016" name="Mol. Biol. Evol.">
        <title>Comparative Genomics of Early-Diverging Mushroom-Forming Fungi Provides Insights into the Origins of Lignocellulose Decay Capabilities.</title>
        <authorList>
            <person name="Nagy L.G."/>
            <person name="Riley R."/>
            <person name="Tritt A."/>
            <person name="Adam C."/>
            <person name="Daum C."/>
            <person name="Floudas D."/>
            <person name="Sun H."/>
            <person name="Yadav J.S."/>
            <person name="Pangilinan J."/>
            <person name="Larsson K.H."/>
            <person name="Matsuura K."/>
            <person name="Barry K."/>
            <person name="Labutti K."/>
            <person name="Kuo R."/>
            <person name="Ohm R.A."/>
            <person name="Bhattacharya S.S."/>
            <person name="Shirouzu T."/>
            <person name="Yoshinaga Y."/>
            <person name="Martin F.M."/>
            <person name="Grigoriev I.V."/>
            <person name="Hibbett D.S."/>
        </authorList>
    </citation>
    <scope>NUCLEOTIDE SEQUENCE [LARGE SCALE GENOMIC DNA]</scope>
    <source>
        <strain evidence="1 2">HHB9708</strain>
    </source>
</reference>
<gene>
    <name evidence="1" type="ORF">SISNIDRAFT_448363</name>
</gene>
<evidence type="ECO:0000313" key="1">
    <source>
        <dbReference type="EMBL" id="KZS98196.1"/>
    </source>
</evidence>
<evidence type="ECO:0000313" key="2">
    <source>
        <dbReference type="Proteomes" id="UP000076722"/>
    </source>
</evidence>